<dbReference type="Proteomes" id="UP000542210">
    <property type="component" value="Unassembled WGS sequence"/>
</dbReference>
<evidence type="ECO:0000313" key="1">
    <source>
        <dbReference type="EMBL" id="MBB4704181.1"/>
    </source>
</evidence>
<keyword evidence="2" id="KW-1185">Reference proteome</keyword>
<dbReference type="EMBL" id="JACHND010000001">
    <property type="protein sequence ID" value="MBB4704181.1"/>
    <property type="molecule type" value="Genomic_DNA"/>
</dbReference>
<dbReference type="RefSeq" id="WP_184885067.1">
    <property type="nucleotide sequence ID" value="NZ_BOOV01000012.1"/>
</dbReference>
<proteinExistence type="predicted"/>
<gene>
    <name evidence="1" type="ORF">BJ982_005725</name>
</gene>
<name>A0A7W7DEF6_9ACTN</name>
<dbReference type="AlphaFoldDB" id="A0A7W7DEF6"/>
<sequence length="178" mass="18605">MSASAALAASPGSSRLRRLTAVIAGVASAAIMLTGLTGTPAHAARTAPAAAADGCWGSGPVVVDPRGARWQTTYCRTYRAGDVYNYVNGSWQPIGRLNAGDNWFACQSHGPENPPVGDWANDIWLYTEADTFWETGGWGGFPATHVTGGENYGPIPNLAWCPWENTLAAHGAPTSSGK</sequence>
<evidence type="ECO:0000313" key="2">
    <source>
        <dbReference type="Proteomes" id="UP000542210"/>
    </source>
</evidence>
<organism evidence="1 2">
    <name type="scientific">Sphaerisporangium siamense</name>
    <dbReference type="NCBI Taxonomy" id="795645"/>
    <lineage>
        <taxon>Bacteria</taxon>
        <taxon>Bacillati</taxon>
        <taxon>Actinomycetota</taxon>
        <taxon>Actinomycetes</taxon>
        <taxon>Streptosporangiales</taxon>
        <taxon>Streptosporangiaceae</taxon>
        <taxon>Sphaerisporangium</taxon>
    </lineage>
</organism>
<accession>A0A7W7DEF6</accession>
<comment type="caution">
    <text evidence="1">The sequence shown here is derived from an EMBL/GenBank/DDBJ whole genome shotgun (WGS) entry which is preliminary data.</text>
</comment>
<protein>
    <submittedName>
        <fullName evidence="1">Uncharacterized protein</fullName>
    </submittedName>
</protein>
<reference evidence="1 2" key="1">
    <citation type="submission" date="2020-08" db="EMBL/GenBank/DDBJ databases">
        <title>Sequencing the genomes of 1000 actinobacteria strains.</title>
        <authorList>
            <person name="Klenk H.-P."/>
        </authorList>
    </citation>
    <scope>NUCLEOTIDE SEQUENCE [LARGE SCALE GENOMIC DNA]</scope>
    <source>
        <strain evidence="1 2">DSM 45784</strain>
    </source>
</reference>